<comment type="caution">
    <text evidence="10">The sequence shown here is derived from an EMBL/GenBank/DDBJ whole genome shotgun (WGS) entry which is preliminary data.</text>
</comment>
<dbReference type="InterPro" id="IPR003834">
    <property type="entry name" value="Cyt_c_assmbl_TM_dom"/>
</dbReference>
<feature type="transmembrane region" description="Helical" evidence="6">
    <location>
        <begin position="497"/>
        <end position="516"/>
    </location>
</feature>
<dbReference type="EMBL" id="DVNC01000015">
    <property type="protein sequence ID" value="HIU52732.1"/>
    <property type="molecule type" value="Genomic_DNA"/>
</dbReference>
<keyword evidence="2 6" id="KW-0812">Transmembrane</keyword>
<evidence type="ECO:0000313" key="11">
    <source>
        <dbReference type="Proteomes" id="UP000824107"/>
    </source>
</evidence>
<keyword evidence="3" id="KW-0201">Cytochrome c-type biogenesis</keyword>
<dbReference type="InterPro" id="IPR028250">
    <property type="entry name" value="DsbDN"/>
</dbReference>
<evidence type="ECO:0000256" key="6">
    <source>
        <dbReference type="SAM" id="Phobius"/>
    </source>
</evidence>
<dbReference type="GO" id="GO:0015035">
    <property type="term" value="F:protein-disulfide reductase activity"/>
    <property type="evidence" value="ECO:0007669"/>
    <property type="project" value="TreeGrafter"/>
</dbReference>
<proteinExistence type="predicted"/>
<feature type="signal peptide" evidence="7">
    <location>
        <begin position="1"/>
        <end position="24"/>
    </location>
</feature>
<dbReference type="SUPFAM" id="SSF52833">
    <property type="entry name" value="Thioredoxin-like"/>
    <property type="match status" value="1"/>
</dbReference>
<comment type="subcellular location">
    <subcellularLocation>
        <location evidence="1">Membrane</location>
        <topology evidence="1">Multi-pass membrane protein</topology>
    </subcellularLocation>
</comment>
<evidence type="ECO:0000256" key="7">
    <source>
        <dbReference type="SAM" id="SignalP"/>
    </source>
</evidence>
<evidence type="ECO:0000259" key="9">
    <source>
        <dbReference type="Pfam" id="PF11412"/>
    </source>
</evidence>
<dbReference type="GO" id="GO:0045454">
    <property type="term" value="P:cell redox homeostasis"/>
    <property type="evidence" value="ECO:0007669"/>
    <property type="project" value="TreeGrafter"/>
</dbReference>
<dbReference type="GO" id="GO:0017004">
    <property type="term" value="P:cytochrome complex assembly"/>
    <property type="evidence" value="ECO:0007669"/>
    <property type="project" value="UniProtKB-KW"/>
</dbReference>
<reference evidence="10" key="2">
    <citation type="journal article" date="2021" name="PeerJ">
        <title>Extensive microbial diversity within the chicken gut microbiome revealed by metagenomics and culture.</title>
        <authorList>
            <person name="Gilroy R."/>
            <person name="Ravi A."/>
            <person name="Getino M."/>
            <person name="Pursley I."/>
            <person name="Horton D.L."/>
            <person name="Alikhan N.F."/>
            <person name="Baker D."/>
            <person name="Gharbi K."/>
            <person name="Hall N."/>
            <person name="Watson M."/>
            <person name="Adriaenssens E.M."/>
            <person name="Foster-Nyarko E."/>
            <person name="Jarju S."/>
            <person name="Secka A."/>
            <person name="Antonio M."/>
            <person name="Oren A."/>
            <person name="Chaudhuri R.R."/>
            <person name="La Ragione R."/>
            <person name="Hildebrand F."/>
            <person name="Pallen M.J."/>
        </authorList>
    </citation>
    <scope>NUCLEOTIDE SEQUENCE</scope>
    <source>
        <strain evidence="10">ChiW3-316</strain>
    </source>
</reference>
<gene>
    <name evidence="10" type="ORF">IAD20_01470</name>
</gene>
<evidence type="ECO:0000256" key="2">
    <source>
        <dbReference type="ARBA" id="ARBA00022692"/>
    </source>
</evidence>
<dbReference type="CDD" id="cd02953">
    <property type="entry name" value="DsbDgamma"/>
    <property type="match status" value="1"/>
</dbReference>
<dbReference type="InterPro" id="IPR035671">
    <property type="entry name" value="DsbD_gamma"/>
</dbReference>
<accession>A0A9D1SAN8</accession>
<feature type="transmembrane region" description="Helical" evidence="6">
    <location>
        <begin position="341"/>
        <end position="362"/>
    </location>
</feature>
<evidence type="ECO:0000256" key="1">
    <source>
        <dbReference type="ARBA" id="ARBA00004141"/>
    </source>
</evidence>
<evidence type="ECO:0000256" key="5">
    <source>
        <dbReference type="ARBA" id="ARBA00023136"/>
    </source>
</evidence>
<feature type="chain" id="PRO_5038876359" evidence="7">
    <location>
        <begin position="25"/>
        <end position="639"/>
    </location>
</feature>
<keyword evidence="7" id="KW-0732">Signal</keyword>
<feature type="transmembrane region" description="Helical" evidence="6">
    <location>
        <begin position="298"/>
        <end position="320"/>
    </location>
</feature>
<feature type="domain" description="Cytochrome C biogenesis protein transmembrane" evidence="8">
    <location>
        <begin position="299"/>
        <end position="510"/>
    </location>
</feature>
<feature type="transmembrane region" description="Helical" evidence="6">
    <location>
        <begin position="382"/>
        <end position="401"/>
    </location>
</feature>
<dbReference type="Pfam" id="PF11412">
    <property type="entry name" value="DsbD_N"/>
    <property type="match status" value="1"/>
</dbReference>
<feature type="transmembrane region" description="Helical" evidence="6">
    <location>
        <begin position="454"/>
        <end position="476"/>
    </location>
</feature>
<dbReference type="Pfam" id="PF02683">
    <property type="entry name" value="DsbD_TM"/>
    <property type="match status" value="1"/>
</dbReference>
<keyword evidence="4 6" id="KW-1133">Transmembrane helix</keyword>
<evidence type="ECO:0000259" key="8">
    <source>
        <dbReference type="Pfam" id="PF02683"/>
    </source>
</evidence>
<reference evidence="10" key="1">
    <citation type="submission" date="2020-10" db="EMBL/GenBank/DDBJ databases">
        <authorList>
            <person name="Gilroy R."/>
        </authorList>
    </citation>
    <scope>NUCLEOTIDE SEQUENCE</scope>
    <source>
        <strain evidence="10">ChiW3-316</strain>
    </source>
</reference>
<dbReference type="AlphaFoldDB" id="A0A9D1SAN8"/>
<dbReference type="PANTHER" id="PTHR32234">
    <property type="entry name" value="THIOL:DISULFIDE INTERCHANGE PROTEIN DSBD"/>
    <property type="match status" value="1"/>
</dbReference>
<sequence>MRSRIFGLLCFFLAALTCSGQSFALVMGARTDKVSADVFTSADELNPQAGIDLLLRLQMHNGWHTYWSNPGDAGLPTGIKWSLPEGYEIETREQSLPQKFVVDGLVQYGYDQTAYWKFRLKPKGNPIKKYGAEDFQATVSWLACREECMPETVKISFSLPIVEQIPEIPQIWQDEVLKASNSFPVKTSWQSRYEIADGNLLIDLKTPNHNFAKDVQKITFIPFRQGLIVNNAPQKVGFDRSGNLSVSVPVDNDKAEDAGGVLVVEHENGRRGYLLAPEKASGLSEYEPINYETQTLPVIMLMAFLGGIILNFMPCIFPILSIKAIALVQGAYNRRSARIEALIYMVGVVSCFLLMATVLVWLREKGEHIGWGFQLQSPTFVVIMIVIFFIVFLMLLDLVNFRNPFANRVGRISFAKQKLNAFFTGFFAVLIASPCTAPFMGIAIGYTLAKPIYVYYPVFLSLSLGYALPFTLIGLFPDFLARLLPKPGRWMSILKKIFAIPVLLTCFWLMWVLGHLTTESADSRQSLDWQPYDERQVNELVRQNKPVFIDFTAKWCITCLANEKLALDTSRFAELVQKHHIHLFKADWTNKDRHIAEALERYGRNSIPLYVYYDSENEDYVILPQLLTPGILNEYLDGR</sequence>
<dbReference type="Proteomes" id="UP000824107">
    <property type="component" value="Unassembled WGS sequence"/>
</dbReference>
<evidence type="ECO:0000256" key="4">
    <source>
        <dbReference type="ARBA" id="ARBA00022989"/>
    </source>
</evidence>
<feature type="transmembrane region" description="Helical" evidence="6">
    <location>
        <begin position="422"/>
        <end position="448"/>
    </location>
</feature>
<keyword evidence="5 6" id="KW-0472">Membrane</keyword>
<dbReference type="PANTHER" id="PTHR32234:SF0">
    <property type="entry name" value="THIOL:DISULFIDE INTERCHANGE PROTEIN DSBD"/>
    <property type="match status" value="1"/>
</dbReference>
<dbReference type="InterPro" id="IPR036249">
    <property type="entry name" value="Thioredoxin-like_sf"/>
</dbReference>
<organism evidence="10 11">
    <name type="scientific">Candidatus Scatocola faecipullorum</name>
    <dbReference type="NCBI Taxonomy" id="2840917"/>
    <lineage>
        <taxon>Bacteria</taxon>
        <taxon>Pseudomonadati</taxon>
        <taxon>Pseudomonadota</taxon>
        <taxon>Alphaproteobacteria</taxon>
        <taxon>Rhodospirillales</taxon>
        <taxon>Rhodospirillaceae</taxon>
        <taxon>Rhodospirillaceae incertae sedis</taxon>
        <taxon>Candidatus Scatocola</taxon>
    </lineage>
</organism>
<dbReference type="GO" id="GO:0016020">
    <property type="term" value="C:membrane"/>
    <property type="evidence" value="ECO:0007669"/>
    <property type="project" value="UniProtKB-SubCell"/>
</dbReference>
<dbReference type="Gene3D" id="3.40.30.10">
    <property type="entry name" value="Glutaredoxin"/>
    <property type="match status" value="1"/>
</dbReference>
<feature type="domain" description="Thiol:disulfide interchange protein DsbD N-terminal" evidence="9">
    <location>
        <begin position="47"/>
        <end position="156"/>
    </location>
</feature>
<evidence type="ECO:0000313" key="10">
    <source>
        <dbReference type="EMBL" id="HIU52732.1"/>
    </source>
</evidence>
<protein>
    <submittedName>
        <fullName evidence="10">Thioredoxin family protein</fullName>
    </submittedName>
</protein>
<name>A0A9D1SAN8_9PROT</name>
<evidence type="ECO:0000256" key="3">
    <source>
        <dbReference type="ARBA" id="ARBA00022748"/>
    </source>
</evidence>
<dbReference type="Pfam" id="PF13899">
    <property type="entry name" value="Thioredoxin_7"/>
    <property type="match status" value="1"/>
</dbReference>